<keyword evidence="1" id="KW-0479">Metal-binding</keyword>
<keyword evidence="2 6" id="KW-0489">Methyltransferase</keyword>
<feature type="binding site" evidence="6">
    <location>
        <position position="388"/>
    </location>
    <ligand>
        <name>S-adenosyl-L-methionine</name>
        <dbReference type="ChEBI" id="CHEBI:59789"/>
    </ligand>
</feature>
<evidence type="ECO:0000313" key="9">
    <source>
        <dbReference type="EMBL" id="REJ09218.1"/>
    </source>
</evidence>
<dbReference type="InterPro" id="IPR030390">
    <property type="entry name" value="MeTrfase_TrmA_AS"/>
</dbReference>
<dbReference type="InterPro" id="IPR002792">
    <property type="entry name" value="TRAM_dom"/>
</dbReference>
<dbReference type="GO" id="GO:0051539">
    <property type="term" value="F:4 iron, 4 sulfur cluster binding"/>
    <property type="evidence" value="ECO:0007669"/>
    <property type="project" value="UniProtKB-KW"/>
</dbReference>
<evidence type="ECO:0000256" key="5">
    <source>
        <dbReference type="ARBA" id="ARBA00023014"/>
    </source>
</evidence>
<evidence type="ECO:0000256" key="2">
    <source>
        <dbReference type="ARBA" id="ARBA00022603"/>
    </source>
</evidence>
<keyword evidence="3 6" id="KW-0808">Transferase</keyword>
<sequence>MAKPKPPVQKNETIELSFEDLTHEGNGVGKVDGYPLFVPYGLPGEKAEVKVVKVKKNFGFGKLVKVTEASEDRVEPPCDVFYQCGGCQLQHMSYQMQLDMKQKQVKDNMKKIGHLEHVPVHPTDGMEDPWRYRNKVQIPVGQKEDGELMTGFYQKRSHNIIDMDTCLIQDEMNDRMVEAVRRIASKHGIDAYDEQTHRGVLRHIMVRTGQNTKDIMIVLVTKTKKLPHKDKMIDEIRDAFPNVKSIVHNVNSAKTNVILGKETNIIWGDEYIYDTIGDIRFMISPKSFYQVNPTQTKKLYDQALDYADLRGGETVIDAYCGIGTISLFLAQKAKKVYGVEIVPEAVTDAKKNARLNKMDNAEFYVGQAEELMPWWRNQGLRPDVIVVDPPRKGCDEELLKAMLDMEPERIVYVSCNPSTLARDLRILEDGGYETKEVQPVDMFPQTSHVECVTWLEKERSVNLRSIF</sequence>
<dbReference type="PROSITE" id="PS50926">
    <property type="entry name" value="TRAM"/>
    <property type="match status" value="1"/>
</dbReference>
<comment type="caution">
    <text evidence="9">The sequence shown here is derived from an EMBL/GenBank/DDBJ whole genome shotgun (WGS) entry which is preliminary data.</text>
</comment>
<dbReference type="CDD" id="cd02440">
    <property type="entry name" value="AdoMet_MTases"/>
    <property type="match status" value="1"/>
</dbReference>
<dbReference type="FunFam" id="2.40.50.140:FF:000097">
    <property type="entry name" value="23S rRNA (uracil(1939)-C(5))-methyltransferase RlmD"/>
    <property type="match status" value="1"/>
</dbReference>
<feature type="binding site" evidence="6">
    <location>
        <position position="319"/>
    </location>
    <ligand>
        <name>S-adenosyl-L-methionine</name>
        <dbReference type="ChEBI" id="CHEBI:59789"/>
    </ligand>
</feature>
<dbReference type="GO" id="GO:0070041">
    <property type="term" value="F:rRNA (uridine-C5-)-methyltransferase activity"/>
    <property type="evidence" value="ECO:0007669"/>
    <property type="project" value="UniProtKB-ARBA"/>
</dbReference>
<dbReference type="InterPro" id="IPR012340">
    <property type="entry name" value="NA-bd_OB-fold"/>
</dbReference>
<dbReference type="InterPro" id="IPR029063">
    <property type="entry name" value="SAM-dependent_MTases_sf"/>
</dbReference>
<comment type="similarity">
    <text evidence="6">Belongs to the class I-like SAM-binding methyltransferase superfamily. RNA M5U methyltransferase family.</text>
</comment>
<gene>
    <name evidence="9" type="ORF">DYE48_10895</name>
</gene>
<proteinExistence type="inferred from homology"/>
<protein>
    <submittedName>
        <fullName evidence="9">23S rRNA (Uracil(1939)-C(5))-methyltransferase RlmD</fullName>
        <ecNumber evidence="9">2.1.1.190</ecNumber>
    </submittedName>
</protein>
<accession>A0A3E0J8E0</accession>
<keyword evidence="1" id="KW-0004">4Fe-4S</keyword>
<evidence type="ECO:0000256" key="7">
    <source>
        <dbReference type="PROSITE-ProRule" id="PRU10015"/>
    </source>
</evidence>
<dbReference type="PROSITE" id="PS51687">
    <property type="entry name" value="SAM_MT_RNA_M5U"/>
    <property type="match status" value="1"/>
</dbReference>
<evidence type="ECO:0000259" key="8">
    <source>
        <dbReference type="PROSITE" id="PS50926"/>
    </source>
</evidence>
<feature type="domain" description="TRAM" evidence="8">
    <location>
        <begin position="7"/>
        <end position="65"/>
    </location>
</feature>
<dbReference type="FunFam" id="2.40.50.1070:FF:000003">
    <property type="entry name" value="23S rRNA (Uracil-5-)-methyltransferase RumA"/>
    <property type="match status" value="1"/>
</dbReference>
<evidence type="ECO:0000256" key="1">
    <source>
        <dbReference type="ARBA" id="ARBA00022485"/>
    </source>
</evidence>
<dbReference type="GO" id="GO:0070475">
    <property type="term" value="P:rRNA base methylation"/>
    <property type="evidence" value="ECO:0007669"/>
    <property type="project" value="TreeGrafter"/>
</dbReference>
<dbReference type="SUPFAM" id="SSF53335">
    <property type="entry name" value="S-adenosyl-L-methionine-dependent methyltransferases"/>
    <property type="match status" value="1"/>
</dbReference>
<dbReference type="PANTHER" id="PTHR11061">
    <property type="entry name" value="RNA M5U METHYLTRANSFERASE"/>
    <property type="match status" value="1"/>
</dbReference>
<dbReference type="EC" id="2.1.1.190" evidence="9"/>
<evidence type="ECO:0000256" key="3">
    <source>
        <dbReference type="ARBA" id="ARBA00022679"/>
    </source>
</evidence>
<dbReference type="PROSITE" id="PS01231">
    <property type="entry name" value="TRMA_2"/>
    <property type="match status" value="1"/>
</dbReference>
<keyword evidence="1" id="KW-0408">Iron</keyword>
<feature type="binding site" evidence="6">
    <location>
        <position position="340"/>
    </location>
    <ligand>
        <name>S-adenosyl-L-methionine</name>
        <dbReference type="ChEBI" id="CHEBI:59789"/>
    </ligand>
</feature>
<name>A0A3E0J8E0_9BACI</name>
<keyword evidence="5" id="KW-0411">Iron-sulfur</keyword>
<dbReference type="Gene3D" id="2.40.50.1070">
    <property type="match status" value="1"/>
</dbReference>
<dbReference type="EMBL" id="QUAE01000007">
    <property type="protein sequence ID" value="REJ09218.1"/>
    <property type="molecule type" value="Genomic_DNA"/>
</dbReference>
<feature type="active site" description="Nucleophile" evidence="6">
    <location>
        <position position="415"/>
    </location>
</feature>
<feature type="binding site" evidence="6">
    <location>
        <position position="290"/>
    </location>
    <ligand>
        <name>S-adenosyl-L-methionine</name>
        <dbReference type="ChEBI" id="CHEBI:59789"/>
    </ligand>
</feature>
<dbReference type="FunFam" id="3.40.50.150:FF:000009">
    <property type="entry name" value="23S rRNA (Uracil(1939)-C(5))-methyltransferase RlmD"/>
    <property type="match status" value="1"/>
</dbReference>
<dbReference type="Gene3D" id="2.40.50.140">
    <property type="entry name" value="Nucleic acid-binding proteins"/>
    <property type="match status" value="1"/>
</dbReference>
<dbReference type="RefSeq" id="WP_115823658.1">
    <property type="nucleotide sequence ID" value="NZ_QUAE01000007.1"/>
</dbReference>
<dbReference type="InterPro" id="IPR010280">
    <property type="entry name" value="U5_MeTrfase_fam"/>
</dbReference>
<dbReference type="InterPro" id="IPR030391">
    <property type="entry name" value="MeTrfase_TrmA_CS"/>
</dbReference>
<evidence type="ECO:0000256" key="4">
    <source>
        <dbReference type="ARBA" id="ARBA00022691"/>
    </source>
</evidence>
<evidence type="ECO:0000313" key="10">
    <source>
        <dbReference type="Proteomes" id="UP000256305"/>
    </source>
</evidence>
<reference evidence="9 10" key="1">
    <citation type="submission" date="2018-08" db="EMBL/GenBank/DDBJ databases">
        <title>Genome sequence of Halobacillus trueperi KCTC 3686.</title>
        <authorList>
            <person name="Cho K.H."/>
            <person name="Kwak M.-J."/>
            <person name="Kim B.-Y."/>
            <person name="Chun J."/>
        </authorList>
    </citation>
    <scope>NUCLEOTIDE SEQUENCE [LARGE SCALE GENOMIC DNA]</scope>
    <source>
        <strain evidence="9 10">KCTC 3686</strain>
    </source>
</reference>
<dbReference type="AlphaFoldDB" id="A0A3E0J8E0"/>
<dbReference type="Gene3D" id="3.40.50.150">
    <property type="entry name" value="Vaccinia Virus protein VP39"/>
    <property type="match status" value="1"/>
</dbReference>
<evidence type="ECO:0000256" key="6">
    <source>
        <dbReference type="PROSITE-ProRule" id="PRU01024"/>
    </source>
</evidence>
<dbReference type="Pfam" id="PF05958">
    <property type="entry name" value="tRNA_U5-meth_tr"/>
    <property type="match status" value="1"/>
</dbReference>
<dbReference type="NCBIfam" id="TIGR00479">
    <property type="entry name" value="rumA"/>
    <property type="match status" value="1"/>
</dbReference>
<feature type="active site" evidence="7">
    <location>
        <position position="415"/>
    </location>
</feature>
<keyword evidence="10" id="KW-1185">Reference proteome</keyword>
<keyword evidence="4 6" id="KW-0949">S-adenosyl-L-methionine</keyword>
<dbReference type="SUPFAM" id="SSF50249">
    <property type="entry name" value="Nucleic acid-binding proteins"/>
    <property type="match status" value="1"/>
</dbReference>
<dbReference type="PANTHER" id="PTHR11061:SF30">
    <property type="entry name" value="TRNA (URACIL(54)-C(5))-METHYLTRANSFERASE"/>
    <property type="match status" value="1"/>
</dbReference>
<dbReference type="Proteomes" id="UP000256305">
    <property type="component" value="Unassembled WGS sequence"/>
</dbReference>
<dbReference type="Pfam" id="PF01938">
    <property type="entry name" value="TRAM"/>
    <property type="match status" value="1"/>
</dbReference>
<dbReference type="PROSITE" id="PS01230">
    <property type="entry name" value="TRMA_1"/>
    <property type="match status" value="1"/>
</dbReference>
<organism evidence="9 10">
    <name type="scientific">Halobacillus trueperi</name>
    <dbReference type="NCBI Taxonomy" id="156205"/>
    <lineage>
        <taxon>Bacteria</taxon>
        <taxon>Bacillati</taxon>
        <taxon>Bacillota</taxon>
        <taxon>Bacilli</taxon>
        <taxon>Bacillales</taxon>
        <taxon>Bacillaceae</taxon>
        <taxon>Halobacillus</taxon>
    </lineage>
</organism>